<comment type="caution">
    <text evidence="2">The sequence shown here is derived from an EMBL/GenBank/DDBJ whole genome shotgun (WGS) entry which is preliminary data.</text>
</comment>
<keyword evidence="1" id="KW-0472">Membrane</keyword>
<dbReference type="Proteomes" id="UP000008866">
    <property type="component" value="Unassembled WGS sequence"/>
</dbReference>
<evidence type="ECO:0000256" key="1">
    <source>
        <dbReference type="SAM" id="Phobius"/>
    </source>
</evidence>
<evidence type="ECO:0000313" key="3">
    <source>
        <dbReference type="Proteomes" id="UP000008866"/>
    </source>
</evidence>
<dbReference type="KEGG" id="abe:ARB_02761"/>
<keyword evidence="3" id="KW-1185">Reference proteome</keyword>
<dbReference type="AlphaFoldDB" id="D4B2S8"/>
<proteinExistence type="predicted"/>
<reference evidence="3" key="1">
    <citation type="journal article" date="2011" name="Genome Biol.">
        <title>Comparative and functional genomics provide insights into the pathogenicity of dermatophytic fungi.</title>
        <authorList>
            <person name="Burmester A."/>
            <person name="Shelest E."/>
            <person name="Gloeckner G."/>
            <person name="Heddergott C."/>
            <person name="Schindler S."/>
            <person name="Staib P."/>
            <person name="Heidel A."/>
            <person name="Felder M."/>
            <person name="Petzold A."/>
            <person name="Szafranski K."/>
            <person name="Feuermann M."/>
            <person name="Pedruzzi I."/>
            <person name="Priebe S."/>
            <person name="Groth M."/>
            <person name="Winkler R."/>
            <person name="Li W."/>
            <person name="Kniemeyer O."/>
            <person name="Schroeckh V."/>
            <person name="Hertweck C."/>
            <person name="Hube B."/>
            <person name="White T.C."/>
            <person name="Platzer M."/>
            <person name="Guthke R."/>
            <person name="Heitman J."/>
            <person name="Woestemeyer J."/>
            <person name="Zipfel P.F."/>
            <person name="Monod M."/>
            <person name="Brakhage A.A."/>
        </authorList>
    </citation>
    <scope>NUCLEOTIDE SEQUENCE [LARGE SCALE GENOMIC DNA]</scope>
    <source>
        <strain evidence="3">ATCC MYA-4681 / CBS 112371</strain>
    </source>
</reference>
<dbReference type="HOGENOM" id="CLU_1229668_0_0_1"/>
<accession>D4B2S8</accession>
<evidence type="ECO:0000313" key="2">
    <source>
        <dbReference type="EMBL" id="EFE30389.1"/>
    </source>
</evidence>
<sequence>MASGRPSVDADDHFIPSFSLFFFKKKKTSDVLPGIRKKSSVQGYLNICLMEKLTLDSKRNGHDVGHRSVLYLSLSKASLLLAGPVFTSQLGPISSRNFIFSSAEQHSQRRSISALAKAITRSSFSSQPSSLKPFLSLYFSLALSLSVFPPLLALLVVAFSLHSLRQLVPIHTGPRCSHLRPQLGNWNKNNEENTIPPGLDGLLHNRWIPLALPRRYFLLIECIKN</sequence>
<keyword evidence="1" id="KW-0812">Transmembrane</keyword>
<keyword evidence="1" id="KW-1133">Transmembrane helix</keyword>
<protein>
    <submittedName>
        <fullName evidence="2">Uncharacterized protein</fullName>
    </submittedName>
</protein>
<name>D4B2S8_ARTBC</name>
<dbReference type="GeneID" id="9525146"/>
<dbReference type="RefSeq" id="XP_003011029.1">
    <property type="nucleotide sequence ID" value="XM_003010983.1"/>
</dbReference>
<gene>
    <name evidence="2" type="ORF">ARB_02761</name>
</gene>
<dbReference type="EMBL" id="ABSU01000030">
    <property type="protein sequence ID" value="EFE30389.1"/>
    <property type="molecule type" value="Genomic_DNA"/>
</dbReference>
<organism evidence="2 3">
    <name type="scientific">Arthroderma benhamiae (strain ATCC MYA-4681 / CBS 112371)</name>
    <name type="common">Trichophyton mentagrophytes</name>
    <dbReference type="NCBI Taxonomy" id="663331"/>
    <lineage>
        <taxon>Eukaryota</taxon>
        <taxon>Fungi</taxon>
        <taxon>Dikarya</taxon>
        <taxon>Ascomycota</taxon>
        <taxon>Pezizomycotina</taxon>
        <taxon>Eurotiomycetes</taxon>
        <taxon>Eurotiomycetidae</taxon>
        <taxon>Onygenales</taxon>
        <taxon>Arthrodermataceae</taxon>
        <taxon>Trichophyton</taxon>
    </lineage>
</organism>
<feature type="transmembrane region" description="Helical" evidence="1">
    <location>
        <begin position="137"/>
        <end position="161"/>
    </location>
</feature>